<dbReference type="OrthoDB" id="8442777at2"/>
<dbReference type="GO" id="GO:0008770">
    <property type="term" value="F:[acyl-carrier-protein] phosphodiesterase activity"/>
    <property type="evidence" value="ECO:0007669"/>
    <property type="project" value="InterPro"/>
</dbReference>
<comment type="caution">
    <text evidence="4">The sequence shown here is derived from an EMBL/GenBank/DDBJ whole genome shotgun (WGS) entry which is preliminary data.</text>
</comment>
<name>A0A364RG58_9BACT</name>
<evidence type="ECO:0000256" key="1">
    <source>
        <dbReference type="ARBA" id="ARBA00022516"/>
    </source>
</evidence>
<keyword evidence="3" id="KW-0443">Lipid metabolism</keyword>
<dbReference type="InterPro" id="IPR007431">
    <property type="entry name" value="ACP_PD"/>
</dbReference>
<dbReference type="PIRSF" id="PIRSF011489">
    <property type="entry name" value="DUF479"/>
    <property type="match status" value="1"/>
</dbReference>
<organism evidence="4 5">
    <name type="scientific">Pontibacter arcticus</name>
    <dbReference type="NCBI Taxonomy" id="2080288"/>
    <lineage>
        <taxon>Bacteria</taxon>
        <taxon>Pseudomonadati</taxon>
        <taxon>Bacteroidota</taxon>
        <taxon>Cytophagia</taxon>
        <taxon>Cytophagales</taxon>
        <taxon>Hymenobacteraceae</taxon>
        <taxon>Pontibacter</taxon>
    </lineage>
</organism>
<evidence type="ECO:0000313" key="5">
    <source>
        <dbReference type="Proteomes" id="UP000251692"/>
    </source>
</evidence>
<dbReference type="PANTHER" id="PTHR38764">
    <property type="entry name" value="ACYL CARRIER PROTEIN PHOSPHODIESTERASE"/>
    <property type="match status" value="1"/>
</dbReference>
<dbReference type="AlphaFoldDB" id="A0A364RG58"/>
<sequence>MNYLAHTFLSGNDDELLIGNFIADGVRGKQAQAFSPGIINGIALHRAIDAFTDTHPVVAETKNRLRTKYKKYAPVIADMYYDHFLASRFELYADVPLEIYTSEVYKLITSYQAILPARVQHLFAHMKQHNWLLSYAQLSGIGQALTGMSQRTTFNSGMETAVYELQENYALYEQEFALFFPELVTYSEAFRKTLL</sequence>
<gene>
    <name evidence="4" type="ORF">DP923_08505</name>
</gene>
<evidence type="ECO:0000256" key="2">
    <source>
        <dbReference type="ARBA" id="ARBA00022801"/>
    </source>
</evidence>
<dbReference type="GO" id="GO:0006633">
    <property type="term" value="P:fatty acid biosynthetic process"/>
    <property type="evidence" value="ECO:0007669"/>
    <property type="project" value="InterPro"/>
</dbReference>
<evidence type="ECO:0000256" key="3">
    <source>
        <dbReference type="ARBA" id="ARBA00023098"/>
    </source>
</evidence>
<accession>A0A364RG58</accession>
<dbReference type="Pfam" id="PF04336">
    <property type="entry name" value="ACP_PD"/>
    <property type="match status" value="1"/>
</dbReference>
<keyword evidence="1" id="KW-0444">Lipid biosynthesis</keyword>
<reference evidence="4 5" key="1">
    <citation type="submission" date="2018-06" db="EMBL/GenBank/DDBJ databases">
        <authorList>
            <person name="Liu Z.-W."/>
        </authorList>
    </citation>
    <scope>NUCLEOTIDE SEQUENCE [LARGE SCALE GENOMIC DNA]</scope>
    <source>
        <strain evidence="4 5">2b14</strain>
    </source>
</reference>
<keyword evidence="2" id="KW-0378">Hydrolase</keyword>
<dbReference type="RefSeq" id="WP_112305395.1">
    <property type="nucleotide sequence ID" value="NZ_QMDV01000002.1"/>
</dbReference>
<dbReference type="PANTHER" id="PTHR38764:SF1">
    <property type="entry name" value="ACYL CARRIER PROTEIN PHOSPHODIESTERASE"/>
    <property type="match status" value="1"/>
</dbReference>
<keyword evidence="5" id="KW-1185">Reference proteome</keyword>
<protein>
    <submittedName>
        <fullName evidence="4">DUF479 domain-containing protein</fullName>
    </submittedName>
</protein>
<evidence type="ECO:0000313" key="4">
    <source>
        <dbReference type="EMBL" id="RAU83245.1"/>
    </source>
</evidence>
<dbReference type="EMBL" id="QMDV01000002">
    <property type="protein sequence ID" value="RAU83245.1"/>
    <property type="molecule type" value="Genomic_DNA"/>
</dbReference>
<dbReference type="Proteomes" id="UP000251692">
    <property type="component" value="Unassembled WGS sequence"/>
</dbReference>
<reference evidence="4 5" key="2">
    <citation type="submission" date="2018-07" db="EMBL/GenBank/DDBJ databases">
        <title>Pontibacter sp. 2b14 genomic sequence and assembly.</title>
        <authorList>
            <person name="Du Z.-J."/>
        </authorList>
    </citation>
    <scope>NUCLEOTIDE SEQUENCE [LARGE SCALE GENOMIC DNA]</scope>
    <source>
        <strain evidence="4 5">2b14</strain>
    </source>
</reference>
<proteinExistence type="predicted"/>